<evidence type="ECO:0000313" key="1">
    <source>
        <dbReference type="EMBL" id="CAG8834548.1"/>
    </source>
</evidence>
<keyword evidence="2" id="KW-1185">Reference proteome</keyword>
<dbReference type="PANTHER" id="PTHR31511">
    <property type="entry name" value="PROTEIN CBG23764"/>
    <property type="match status" value="1"/>
</dbReference>
<dbReference type="PANTHER" id="PTHR31511:SF12">
    <property type="entry name" value="RHO TERMINATION FACTOR N-TERMINAL DOMAIN-CONTAINING PROTEIN"/>
    <property type="match status" value="1"/>
</dbReference>
<reference evidence="1 2" key="1">
    <citation type="submission" date="2021-06" db="EMBL/GenBank/DDBJ databases">
        <authorList>
            <person name="Kallberg Y."/>
            <person name="Tangrot J."/>
            <person name="Rosling A."/>
        </authorList>
    </citation>
    <scope>NUCLEOTIDE SEQUENCE [LARGE SCALE GENOMIC DNA]</scope>
    <source>
        <strain evidence="1 2">120-4 pot B 10/14</strain>
    </source>
</reference>
<organism evidence="1 2">
    <name type="scientific">Gigaspora margarita</name>
    <dbReference type="NCBI Taxonomy" id="4874"/>
    <lineage>
        <taxon>Eukaryota</taxon>
        <taxon>Fungi</taxon>
        <taxon>Fungi incertae sedis</taxon>
        <taxon>Mucoromycota</taxon>
        <taxon>Glomeromycotina</taxon>
        <taxon>Glomeromycetes</taxon>
        <taxon>Diversisporales</taxon>
        <taxon>Gigasporaceae</taxon>
        <taxon>Gigaspora</taxon>
    </lineage>
</organism>
<sequence length="365" mass="43308">AYPDYIEEFSIEIADYNPIGPTGRMSLPETIPKRNNGVLHSVKVHPERNPHRLYAKYVEELNMEDIPIPVPVSIPVYKKFEENNPDISLCIYEWHNQNKCLEFHYLSEKRGAEFKEVNLLVILETEDIENPRSHYCIIKDLHRLVYNHSKHKEKKYLCRFCLKVISTEKGFNEHKTNPKKCLGVNKAPQVPKVPTMKKSIKEFSNFKCMQPNPYRIFWDLECLTEKLTPEENIQLTHTEKIQRHKPCGYCYVVVRIDSSLNYEIISYDLYRGPDALEKFIDAIKKELLEIQTDLSAPAEMIMEPNNYKRYNEATECWICMKPFVDPSLEILQQFEEAKYRLLELKEWEACMRKDYPEKKNIQKEY</sequence>
<feature type="non-terminal residue" evidence="1">
    <location>
        <position position="1"/>
    </location>
</feature>
<accession>A0ABN7WLS8</accession>
<protein>
    <submittedName>
        <fullName evidence="1">38206_t:CDS:1</fullName>
    </submittedName>
</protein>
<dbReference type="EMBL" id="CAJVQB010049607">
    <property type="protein sequence ID" value="CAG8834548.1"/>
    <property type="molecule type" value="Genomic_DNA"/>
</dbReference>
<evidence type="ECO:0000313" key="2">
    <source>
        <dbReference type="Proteomes" id="UP000789901"/>
    </source>
</evidence>
<gene>
    <name evidence="1" type="ORF">GMARGA_LOCUS32115</name>
</gene>
<comment type="caution">
    <text evidence="1">The sequence shown here is derived from an EMBL/GenBank/DDBJ whole genome shotgun (WGS) entry which is preliminary data.</text>
</comment>
<dbReference type="Proteomes" id="UP000789901">
    <property type="component" value="Unassembled WGS sequence"/>
</dbReference>
<name>A0ABN7WLS8_GIGMA</name>
<proteinExistence type="predicted"/>